<evidence type="ECO:0000313" key="1">
    <source>
        <dbReference type="EMBL" id="MFC7015501.1"/>
    </source>
</evidence>
<dbReference type="Proteomes" id="UP001596409">
    <property type="component" value="Unassembled WGS sequence"/>
</dbReference>
<gene>
    <name evidence="1" type="ORF">ACFQMH_28120</name>
</gene>
<comment type="caution">
    <text evidence="1">The sequence shown here is derived from an EMBL/GenBank/DDBJ whole genome shotgun (WGS) entry which is preliminary data.</text>
</comment>
<sequence length="188" mass="19705">MRFHLYFHRGYLLVQRGDQPSVGNGGSRVGGGDRLGQAELRLTQGVLDRGRLRVTVVTAAAGQDRGDLGAGQLPLGRGGGRLDQEFQGVCAGQFQVRVGGQGGGEVLAQRGPQLLEGAGAFPGQDLVGAGNDSDSLGLLAVPGHRSQLIVDTDQVGQLVRVALSLLAPDVPYRSLKQATCRGLIAWTW</sequence>
<dbReference type="EMBL" id="JBHSYM010000063">
    <property type="protein sequence ID" value="MFC7015501.1"/>
    <property type="molecule type" value="Genomic_DNA"/>
</dbReference>
<proteinExistence type="predicted"/>
<protein>
    <submittedName>
        <fullName evidence="1">Uncharacterized protein</fullName>
    </submittedName>
</protein>
<accession>A0ABW2E5T0</accession>
<reference evidence="2" key="1">
    <citation type="journal article" date="2019" name="Int. J. Syst. Evol. Microbiol.">
        <title>The Global Catalogue of Microorganisms (GCM) 10K type strain sequencing project: providing services to taxonomists for standard genome sequencing and annotation.</title>
        <authorList>
            <consortium name="The Broad Institute Genomics Platform"/>
            <consortium name="The Broad Institute Genome Sequencing Center for Infectious Disease"/>
            <person name="Wu L."/>
            <person name="Ma J."/>
        </authorList>
    </citation>
    <scope>NUCLEOTIDE SEQUENCE [LARGE SCALE GENOMIC DNA]</scope>
    <source>
        <strain evidence="2">JCM 4855</strain>
    </source>
</reference>
<dbReference type="RefSeq" id="WP_229881782.1">
    <property type="nucleotide sequence ID" value="NZ_BMWA01000051.1"/>
</dbReference>
<keyword evidence="2" id="KW-1185">Reference proteome</keyword>
<evidence type="ECO:0000313" key="2">
    <source>
        <dbReference type="Proteomes" id="UP001596409"/>
    </source>
</evidence>
<organism evidence="1 2">
    <name type="scientific">Streptomyces viridiviolaceus</name>
    <dbReference type="NCBI Taxonomy" id="68282"/>
    <lineage>
        <taxon>Bacteria</taxon>
        <taxon>Bacillati</taxon>
        <taxon>Actinomycetota</taxon>
        <taxon>Actinomycetes</taxon>
        <taxon>Kitasatosporales</taxon>
        <taxon>Streptomycetaceae</taxon>
        <taxon>Streptomyces</taxon>
    </lineage>
</organism>
<name>A0ABW2E5T0_9ACTN</name>